<dbReference type="SUPFAM" id="SSF50939">
    <property type="entry name" value="Sialidases"/>
    <property type="match status" value="1"/>
</dbReference>
<keyword evidence="19" id="KW-1185">Reference proteome</keyword>
<evidence type="ECO:0000256" key="14">
    <source>
        <dbReference type="ARBA" id="ARBA00023296"/>
    </source>
</evidence>
<evidence type="ECO:0000313" key="18">
    <source>
        <dbReference type="EMBL" id="UOL48954.1"/>
    </source>
</evidence>
<feature type="region of interest" description="Disordered" evidence="16">
    <location>
        <begin position="601"/>
        <end position="638"/>
    </location>
</feature>
<keyword evidence="14" id="KW-1160">Virus entry into host cell</keyword>
<keyword evidence="6" id="KW-1161">Viral attachment to host cell</keyword>
<evidence type="ECO:0000256" key="10">
    <source>
        <dbReference type="ARBA" id="ARBA00022968"/>
    </source>
</evidence>
<dbReference type="InterPro" id="IPR036278">
    <property type="entry name" value="Sialidase_sf"/>
</dbReference>
<keyword evidence="9 15" id="KW-0261">Viral envelope protein</keyword>
<comment type="subcellular location">
    <subcellularLocation>
        <location evidence="2">Host membrane</location>
        <topology evidence="2">Single-pass type II membrane protein</topology>
    </subcellularLocation>
    <subcellularLocation>
        <location evidence="1">Virion membrane</location>
        <topology evidence="1">Single-pass type II membrane protein</topology>
    </subcellularLocation>
</comment>
<evidence type="ECO:0000256" key="4">
    <source>
        <dbReference type="ARBA" id="ARBA00022581"/>
    </source>
</evidence>
<proteinExistence type="inferred from homology"/>
<evidence type="ECO:0000256" key="3">
    <source>
        <dbReference type="ARBA" id="ARBA00022546"/>
    </source>
</evidence>
<evidence type="ECO:0000256" key="6">
    <source>
        <dbReference type="ARBA" id="ARBA00022804"/>
    </source>
</evidence>
<protein>
    <submittedName>
        <fullName evidence="18">Attachment glycoprotein</fullName>
    </submittedName>
</protein>
<evidence type="ECO:0000256" key="12">
    <source>
        <dbReference type="ARBA" id="ARBA00023136"/>
    </source>
</evidence>
<evidence type="ECO:0000256" key="9">
    <source>
        <dbReference type="ARBA" id="ARBA00022879"/>
    </source>
</evidence>
<comment type="similarity">
    <text evidence="15">Belongs to the paramyxoviruses hemagglutinin-neuraminidase family.</text>
</comment>
<sequence>MSDTKNAYFNNPNSKAKEEKPIVISPQANKVSQYGTLITSTLSLVSIIVLLILNMTSLIKLYKDQSEPDVCKQYFHQIANTITGVDQDLTTDIKPKVNLIASSTSYLIPNMITNLESNIMNEIARTCESEGNETTQSCTTGNQVFHSVNFALINTDVTDQCIDDRGTIKVSDSTNFLNYPSFIPQATTPGGCIRIPSFSLSNTIFSYTHNVVLSGCADDGNSYQTWILGYIGTSYDNKPEPRSSTTWDMGAMMNRKSCSTVAGKDYGWLGCTIVTQNERDDYNSQGIQSVSIAYQDIRGVRKEWVYKESDIVIDRSYAALYFAAGSGILVGKTVYFLMYGGLMTPYEGNSYCQETTCESASQDRCNLMDKPSWLYGRQIVNALMIFEDNPNSKPALRIETIPPTTNWMGAEGRLMYNKINEEAIIYTRSTGWHATLQIGKIDLKSPHNIQWVPYKSVSRPGNEHCESNNTCPAYCLTGVYTDAFPITSDLRLVVTSILNHRTLRENPRVESATPNQVTGFKDIYPGEHIAAYSTTTCFTFGNSIWCLSIIEVPYGTDTNYSPIPFLYELTTQCPKQSWWTTLKRNKYVKMLTPYIQPKPREVTTTDGLVTPPPPIPTTNPSWSLVSSDTDDSQRSSAA</sequence>
<keyword evidence="8" id="KW-1043">Host membrane</keyword>
<reference evidence="18" key="1">
    <citation type="submission" date="2021-12" db="EMBL/GenBank/DDBJ databases">
        <authorList>
            <person name="Tan Z.-Z."/>
            <person name="Pan Y.-F."/>
            <person name="Zhang Y.-Z."/>
        </authorList>
    </citation>
    <scope>NUCLEOTIDE SEQUENCE</scope>
    <source>
        <strain evidence="18">YJB_DaWei</strain>
    </source>
</reference>
<name>A0A8T9KQB0_9MONO</name>
<keyword evidence="10" id="KW-0735">Signal-anchor</keyword>
<organism evidence="18 19">
    <name type="scientific">Wenzhou Myotis laniger paramyxovirus 2</name>
    <dbReference type="NCBI Taxonomy" id="2928980"/>
    <lineage>
        <taxon>Viruses</taxon>
        <taxon>Riboviria</taxon>
        <taxon>Orthornavirae</taxon>
        <taxon>Negarnaviricota</taxon>
        <taxon>Haploviricotina</taxon>
        <taxon>Monjiviricetes</taxon>
        <taxon>Mononegavirales</taxon>
        <taxon>Paramyxoviridae</taxon>
        <taxon>Orthoparamyxovirinae</taxon>
        <taxon>Parajeilongvirus</taxon>
        <taxon>Parajeilongvirus zhejiangense</taxon>
    </lineage>
</organism>
<keyword evidence="12 17" id="KW-0472">Membrane</keyword>
<dbReference type="InterPro" id="IPR000665">
    <property type="entry name" value="Hemagglutn/HN"/>
</dbReference>
<keyword evidence="13" id="KW-0325">Glycoprotein</keyword>
<keyword evidence="5 17" id="KW-0812">Transmembrane</keyword>
<dbReference type="GO" id="GO:0019062">
    <property type="term" value="P:virion attachment to host cell"/>
    <property type="evidence" value="ECO:0007669"/>
    <property type="project" value="UniProtKB-KW"/>
</dbReference>
<evidence type="ECO:0000256" key="8">
    <source>
        <dbReference type="ARBA" id="ARBA00022870"/>
    </source>
</evidence>
<evidence type="ECO:0000256" key="13">
    <source>
        <dbReference type="ARBA" id="ARBA00023180"/>
    </source>
</evidence>
<evidence type="ECO:0000256" key="7">
    <source>
        <dbReference type="ARBA" id="ARBA00022844"/>
    </source>
</evidence>
<evidence type="ECO:0000256" key="17">
    <source>
        <dbReference type="SAM" id="Phobius"/>
    </source>
</evidence>
<dbReference type="Gene3D" id="2.120.10.10">
    <property type="match status" value="1"/>
</dbReference>
<dbReference type="EMBL" id="OM030336">
    <property type="protein sequence ID" value="UOL48954.1"/>
    <property type="molecule type" value="Viral_cRNA"/>
</dbReference>
<accession>A0A8T9KQB0</accession>
<evidence type="ECO:0000313" key="19">
    <source>
        <dbReference type="Proteomes" id="UP001265018"/>
    </source>
</evidence>
<feature type="transmembrane region" description="Helical" evidence="17">
    <location>
        <begin position="317"/>
        <end position="342"/>
    </location>
</feature>
<dbReference type="GO" id="GO:0019031">
    <property type="term" value="C:viral envelope"/>
    <property type="evidence" value="ECO:0007669"/>
    <property type="project" value="UniProtKB-KW"/>
</dbReference>
<evidence type="ECO:0000256" key="2">
    <source>
        <dbReference type="ARBA" id="ARBA00004597"/>
    </source>
</evidence>
<keyword evidence="7" id="KW-0946">Virion</keyword>
<keyword evidence="4" id="KW-0945">Host-virus interaction</keyword>
<evidence type="ECO:0000256" key="1">
    <source>
        <dbReference type="ARBA" id="ARBA00004208"/>
    </source>
</evidence>
<evidence type="ECO:0000256" key="11">
    <source>
        <dbReference type="ARBA" id="ARBA00022989"/>
    </source>
</evidence>
<dbReference type="GO" id="GO:0033644">
    <property type="term" value="C:host cell membrane"/>
    <property type="evidence" value="ECO:0007669"/>
    <property type="project" value="UniProtKB-SubCell"/>
</dbReference>
<keyword evidence="11 17" id="KW-1133">Transmembrane helix</keyword>
<feature type="transmembrane region" description="Helical" evidence="17">
    <location>
        <begin position="34"/>
        <end position="53"/>
    </location>
</feature>
<dbReference type="GO" id="GO:0055036">
    <property type="term" value="C:virion membrane"/>
    <property type="evidence" value="ECO:0007669"/>
    <property type="project" value="UniProtKB-SubCell"/>
</dbReference>
<keyword evidence="3 15" id="KW-0348">Hemagglutinin</keyword>
<dbReference type="Pfam" id="PF00423">
    <property type="entry name" value="HN"/>
    <property type="match status" value="1"/>
</dbReference>
<evidence type="ECO:0000256" key="5">
    <source>
        <dbReference type="ARBA" id="ARBA00022692"/>
    </source>
</evidence>
<dbReference type="GO" id="GO:0046718">
    <property type="term" value="P:symbiont entry into host cell"/>
    <property type="evidence" value="ECO:0007669"/>
    <property type="project" value="UniProtKB-KW"/>
</dbReference>
<evidence type="ECO:0000256" key="15">
    <source>
        <dbReference type="RuleBase" id="RU004216"/>
    </source>
</evidence>
<evidence type="ECO:0000256" key="16">
    <source>
        <dbReference type="SAM" id="MobiDB-lite"/>
    </source>
</evidence>
<dbReference type="Proteomes" id="UP001265018">
    <property type="component" value="Segment"/>
</dbReference>
<dbReference type="GO" id="GO:0046789">
    <property type="term" value="F:host cell surface receptor binding"/>
    <property type="evidence" value="ECO:0007669"/>
    <property type="project" value="InterPro"/>
</dbReference>